<evidence type="ECO:0000256" key="1">
    <source>
        <dbReference type="SAM" id="MobiDB-lite"/>
    </source>
</evidence>
<dbReference type="EMBL" id="JAPQKP010000001">
    <property type="protein sequence ID" value="KAJ5210120.1"/>
    <property type="molecule type" value="Genomic_DNA"/>
</dbReference>
<dbReference type="Proteomes" id="UP001150879">
    <property type="component" value="Unassembled WGS sequence"/>
</dbReference>
<reference evidence="2" key="1">
    <citation type="submission" date="2022-11" db="EMBL/GenBank/DDBJ databases">
        <authorList>
            <person name="Petersen C."/>
        </authorList>
    </citation>
    <scope>NUCLEOTIDE SEQUENCE</scope>
    <source>
        <strain evidence="2">IBT 16849</strain>
    </source>
</reference>
<gene>
    <name evidence="2" type="ORF">N7472_000259</name>
</gene>
<keyword evidence="3" id="KW-1185">Reference proteome</keyword>
<evidence type="ECO:0000313" key="2">
    <source>
        <dbReference type="EMBL" id="KAJ5210120.1"/>
    </source>
</evidence>
<evidence type="ECO:0000313" key="3">
    <source>
        <dbReference type="Proteomes" id="UP001150879"/>
    </source>
</evidence>
<protein>
    <submittedName>
        <fullName evidence="2">Uncharacterized protein</fullName>
    </submittedName>
</protein>
<accession>A0A9W9MZB3</accession>
<proteinExistence type="predicted"/>
<comment type="caution">
    <text evidence="2">The sequence shown here is derived from an EMBL/GenBank/DDBJ whole genome shotgun (WGS) entry which is preliminary data.</text>
</comment>
<feature type="compositionally biased region" description="Basic and acidic residues" evidence="1">
    <location>
        <begin position="16"/>
        <end position="28"/>
    </location>
</feature>
<name>A0A9W9MZB3_9EURO</name>
<reference evidence="2" key="2">
    <citation type="journal article" date="2023" name="IMA Fungus">
        <title>Comparative genomic study of the Penicillium genus elucidates a diverse pangenome and 15 lateral gene transfer events.</title>
        <authorList>
            <person name="Petersen C."/>
            <person name="Sorensen T."/>
            <person name="Nielsen M.R."/>
            <person name="Sondergaard T.E."/>
            <person name="Sorensen J.L."/>
            <person name="Fitzpatrick D.A."/>
            <person name="Frisvad J.C."/>
            <person name="Nielsen K.L."/>
        </authorList>
    </citation>
    <scope>NUCLEOTIDE SEQUENCE</scope>
    <source>
        <strain evidence="2">IBT 16849</strain>
    </source>
</reference>
<feature type="region of interest" description="Disordered" evidence="1">
    <location>
        <begin position="1"/>
        <end position="28"/>
    </location>
</feature>
<sequence length="112" mass="12590">MRERDGWFRMRSPTRSSDDWPSCEKEAARGRVRQRDLNPAPYPSHEIMVRFSCLIGCSRLPKNEVIPSDALFFQPSRLAVARDTYLSVPASKARASCQISPGCLASAGYLEI</sequence>
<organism evidence="2 3">
    <name type="scientific">Penicillium cf. griseofulvum</name>
    <dbReference type="NCBI Taxonomy" id="2972120"/>
    <lineage>
        <taxon>Eukaryota</taxon>
        <taxon>Fungi</taxon>
        <taxon>Dikarya</taxon>
        <taxon>Ascomycota</taxon>
        <taxon>Pezizomycotina</taxon>
        <taxon>Eurotiomycetes</taxon>
        <taxon>Eurotiomycetidae</taxon>
        <taxon>Eurotiales</taxon>
        <taxon>Aspergillaceae</taxon>
        <taxon>Penicillium</taxon>
    </lineage>
</organism>
<dbReference type="AlphaFoldDB" id="A0A9W9MZB3"/>